<dbReference type="CDD" id="cd17574">
    <property type="entry name" value="REC_OmpR"/>
    <property type="match status" value="1"/>
</dbReference>
<dbReference type="FunFam" id="3.40.50.2300:FF:000001">
    <property type="entry name" value="DNA-binding response regulator PhoB"/>
    <property type="match status" value="1"/>
</dbReference>
<sequence length="161" mass="17255">MGCAPRAATGAFGAWGAPNGGGGQVEGVSLTAVSETLGRVLVVDDDEVIRQLITVNLQLEGFEVHGASDGQDCLERVEEVEPDVVTLDVMMPRLDGWETAQRLRDAERTRHVKVVLITARAQEADLRRGHEIGVDAYLTKPFDPAELIDVVRDLAGVGPAD</sequence>
<dbReference type="EMBL" id="FUWS01000005">
    <property type="protein sequence ID" value="SKA00659.1"/>
    <property type="molecule type" value="Genomic_DNA"/>
</dbReference>
<dbReference type="PANTHER" id="PTHR44591:SF18">
    <property type="entry name" value="REGULATORY PROTEIN"/>
    <property type="match status" value="1"/>
</dbReference>
<evidence type="ECO:0000256" key="5">
    <source>
        <dbReference type="ARBA" id="ARBA00023163"/>
    </source>
</evidence>
<dbReference type="InterPro" id="IPR001789">
    <property type="entry name" value="Sig_transdc_resp-reg_receiver"/>
</dbReference>
<dbReference type="PANTHER" id="PTHR44591">
    <property type="entry name" value="STRESS RESPONSE REGULATOR PROTEIN 1"/>
    <property type="match status" value="1"/>
</dbReference>
<keyword evidence="9" id="KW-1185">Reference proteome</keyword>
<evidence type="ECO:0000256" key="1">
    <source>
        <dbReference type="ARBA" id="ARBA00022553"/>
    </source>
</evidence>
<dbReference type="STRING" id="1122192.SAMN02745673_02123"/>
<evidence type="ECO:0000313" key="8">
    <source>
        <dbReference type="EMBL" id="SKA00659.1"/>
    </source>
</evidence>
<feature type="modified residue" description="4-aspartylphosphate" evidence="6">
    <location>
        <position position="88"/>
    </location>
</feature>
<proteinExistence type="predicted"/>
<keyword evidence="3" id="KW-0805">Transcription regulation</keyword>
<dbReference type="GO" id="GO:0000160">
    <property type="term" value="P:phosphorelay signal transduction system"/>
    <property type="evidence" value="ECO:0007669"/>
    <property type="project" value="UniProtKB-KW"/>
</dbReference>
<keyword evidence="4 8" id="KW-0238">DNA-binding</keyword>
<name>A0A1T4QA90_9ACTN</name>
<dbReference type="Gene3D" id="3.40.50.2300">
    <property type="match status" value="1"/>
</dbReference>
<dbReference type="PROSITE" id="PS50110">
    <property type="entry name" value="RESPONSE_REGULATORY"/>
    <property type="match status" value="1"/>
</dbReference>
<dbReference type="InterPro" id="IPR011006">
    <property type="entry name" value="CheY-like_superfamily"/>
</dbReference>
<dbReference type="AlphaFoldDB" id="A0A1T4QA90"/>
<protein>
    <submittedName>
        <fullName evidence="8">Response regulators consisting of a CheY-like receiver domain and a winged-helix DNA-binding domain</fullName>
    </submittedName>
</protein>
<feature type="domain" description="Response regulatory" evidence="7">
    <location>
        <begin position="39"/>
        <end position="155"/>
    </location>
</feature>
<reference evidence="8 9" key="1">
    <citation type="submission" date="2017-02" db="EMBL/GenBank/DDBJ databases">
        <authorList>
            <person name="Peterson S.W."/>
        </authorList>
    </citation>
    <scope>NUCLEOTIDE SEQUENCE [LARGE SCALE GENOMIC DNA]</scope>
    <source>
        <strain evidence="8 9">DSM 45154</strain>
    </source>
</reference>
<gene>
    <name evidence="8" type="ORF">SAMN02745673_02123</name>
</gene>
<evidence type="ECO:0000256" key="3">
    <source>
        <dbReference type="ARBA" id="ARBA00023015"/>
    </source>
</evidence>
<dbReference type="InterPro" id="IPR050595">
    <property type="entry name" value="Bact_response_regulator"/>
</dbReference>
<dbReference type="SUPFAM" id="SSF52172">
    <property type="entry name" value="CheY-like"/>
    <property type="match status" value="1"/>
</dbReference>
<evidence type="ECO:0000259" key="7">
    <source>
        <dbReference type="PROSITE" id="PS50110"/>
    </source>
</evidence>
<accession>A0A1T4QA90</accession>
<dbReference type="Proteomes" id="UP000190637">
    <property type="component" value="Unassembled WGS sequence"/>
</dbReference>
<evidence type="ECO:0000256" key="4">
    <source>
        <dbReference type="ARBA" id="ARBA00023125"/>
    </source>
</evidence>
<keyword evidence="5" id="KW-0804">Transcription</keyword>
<organism evidence="8 9">
    <name type="scientific">Marinactinospora thermotolerans DSM 45154</name>
    <dbReference type="NCBI Taxonomy" id="1122192"/>
    <lineage>
        <taxon>Bacteria</taxon>
        <taxon>Bacillati</taxon>
        <taxon>Actinomycetota</taxon>
        <taxon>Actinomycetes</taxon>
        <taxon>Streptosporangiales</taxon>
        <taxon>Nocardiopsidaceae</taxon>
        <taxon>Marinactinospora</taxon>
    </lineage>
</organism>
<evidence type="ECO:0000256" key="2">
    <source>
        <dbReference type="ARBA" id="ARBA00023012"/>
    </source>
</evidence>
<keyword evidence="2" id="KW-0902">Two-component regulatory system</keyword>
<evidence type="ECO:0000313" key="9">
    <source>
        <dbReference type="Proteomes" id="UP000190637"/>
    </source>
</evidence>
<dbReference type="GO" id="GO:0003677">
    <property type="term" value="F:DNA binding"/>
    <property type="evidence" value="ECO:0007669"/>
    <property type="project" value="UniProtKB-KW"/>
</dbReference>
<evidence type="ECO:0000256" key="6">
    <source>
        <dbReference type="PROSITE-ProRule" id="PRU00169"/>
    </source>
</evidence>
<dbReference type="SMART" id="SM00448">
    <property type="entry name" value="REC"/>
    <property type="match status" value="1"/>
</dbReference>
<dbReference type="Pfam" id="PF00072">
    <property type="entry name" value="Response_reg"/>
    <property type="match status" value="1"/>
</dbReference>
<keyword evidence="1 6" id="KW-0597">Phosphoprotein</keyword>